<accession>A0A7S9H0J6</accession>
<dbReference type="EMBL" id="CP061379">
    <property type="protein sequence ID" value="QPF93075.1"/>
    <property type="molecule type" value="Genomic_DNA"/>
</dbReference>
<gene>
    <name evidence="2" type="ORF">IC761_07335</name>
</gene>
<dbReference type="InterPro" id="IPR011008">
    <property type="entry name" value="Dimeric_a/b-barrel"/>
</dbReference>
<dbReference type="PANTHER" id="PTHR41521">
    <property type="match status" value="1"/>
</dbReference>
<name>A0A7S9H0J6_9BRAD</name>
<dbReference type="InterPro" id="IPR010753">
    <property type="entry name" value="DUF1330"/>
</dbReference>
<dbReference type="PANTHER" id="PTHR41521:SF4">
    <property type="entry name" value="BLR0684 PROTEIN"/>
    <property type="match status" value="1"/>
</dbReference>
<evidence type="ECO:0000259" key="1">
    <source>
        <dbReference type="Pfam" id="PF07045"/>
    </source>
</evidence>
<dbReference type="Pfam" id="PF07045">
    <property type="entry name" value="DUF1330"/>
    <property type="match status" value="1"/>
</dbReference>
<dbReference type="RefSeq" id="WP_195802594.1">
    <property type="nucleotide sequence ID" value="NZ_CP061379.1"/>
</dbReference>
<feature type="domain" description="DUF1330" evidence="1">
    <location>
        <begin position="2"/>
        <end position="94"/>
    </location>
</feature>
<dbReference type="KEGG" id="bcou:IC761_07335"/>
<evidence type="ECO:0000313" key="3">
    <source>
        <dbReference type="Proteomes" id="UP000594621"/>
    </source>
</evidence>
<protein>
    <submittedName>
        <fullName evidence="2">DUF1330 domain-containing protein</fullName>
    </submittedName>
</protein>
<evidence type="ECO:0000313" key="2">
    <source>
        <dbReference type="EMBL" id="QPF93075.1"/>
    </source>
</evidence>
<reference evidence="2 3" key="1">
    <citation type="submission" date="2020-09" db="EMBL/GenBank/DDBJ databases">
        <title>Complete genomes of bradyrhizobia occurring on native shrubby legumes in Australia.</title>
        <authorList>
            <person name="Lafay B."/>
        </authorList>
    </citation>
    <scope>NUCLEOTIDE SEQUENCE [LARGE SCALE GENOMIC DNA]</scope>
    <source>
        <strain evidence="2 3">BDV5040</strain>
    </source>
</reference>
<dbReference type="SUPFAM" id="SSF54909">
    <property type="entry name" value="Dimeric alpha+beta barrel"/>
    <property type="match status" value="1"/>
</dbReference>
<organism evidence="2 3">
    <name type="scientific">Bradyrhizobium commune</name>
    <dbReference type="NCBI Taxonomy" id="83627"/>
    <lineage>
        <taxon>Bacteria</taxon>
        <taxon>Pseudomonadati</taxon>
        <taxon>Pseudomonadota</taxon>
        <taxon>Alphaproteobacteria</taxon>
        <taxon>Hyphomicrobiales</taxon>
        <taxon>Nitrobacteraceae</taxon>
        <taxon>Bradyrhizobium</taxon>
    </lineage>
</organism>
<proteinExistence type="predicted"/>
<keyword evidence="3" id="KW-1185">Reference proteome</keyword>
<sequence>MSAYWCSRVHVTDPETYAKYAALAGPAIEKHGGVFLARGGKQVILEGGNYERSVVARFPSLDAAVKCYNSPEYAEALKYTIGASERHMVAVEGID</sequence>
<dbReference type="Gene3D" id="3.30.70.100">
    <property type="match status" value="1"/>
</dbReference>
<dbReference type="AlphaFoldDB" id="A0A7S9H0J6"/>
<dbReference type="Proteomes" id="UP000594621">
    <property type="component" value="Chromosome"/>
</dbReference>